<dbReference type="EMBL" id="JAYRBN010000119">
    <property type="protein sequence ID" value="KAL2719825.1"/>
    <property type="molecule type" value="Genomic_DNA"/>
</dbReference>
<name>A0ABD2AJI9_VESMC</name>
<feature type="transmembrane region" description="Helical" evidence="1">
    <location>
        <begin position="37"/>
        <end position="58"/>
    </location>
</feature>
<proteinExistence type="predicted"/>
<accession>A0ABD2AJI9</accession>
<dbReference type="Proteomes" id="UP001607303">
    <property type="component" value="Unassembled WGS sequence"/>
</dbReference>
<evidence type="ECO:0000256" key="1">
    <source>
        <dbReference type="SAM" id="Phobius"/>
    </source>
</evidence>
<evidence type="ECO:0000313" key="3">
    <source>
        <dbReference type="Proteomes" id="UP001607303"/>
    </source>
</evidence>
<sequence length="75" mass="8742">MYTSFLIIFQDPLTLILFTNRVKILINVQTRSISCVFSFYFSNTTLGLLIARSLLILIQPAFCFRMMKNDTLIEK</sequence>
<keyword evidence="1" id="KW-0472">Membrane</keyword>
<dbReference type="AlphaFoldDB" id="A0ABD2AJI9"/>
<comment type="caution">
    <text evidence="2">The sequence shown here is derived from an EMBL/GenBank/DDBJ whole genome shotgun (WGS) entry which is preliminary data.</text>
</comment>
<keyword evidence="1" id="KW-1133">Transmembrane helix</keyword>
<reference evidence="2 3" key="1">
    <citation type="journal article" date="2024" name="Ann. Entomol. Soc. Am.">
        <title>Genomic analyses of the southern and eastern yellowjacket wasps (Hymenoptera: Vespidae) reveal evolutionary signatures of social life.</title>
        <authorList>
            <person name="Catto M.A."/>
            <person name="Caine P.B."/>
            <person name="Orr S.E."/>
            <person name="Hunt B.G."/>
            <person name="Goodisman M.A.D."/>
        </authorList>
    </citation>
    <scope>NUCLEOTIDE SEQUENCE [LARGE SCALE GENOMIC DNA]</scope>
    <source>
        <strain evidence="2">232</strain>
        <tissue evidence="2">Head and thorax</tissue>
    </source>
</reference>
<evidence type="ECO:0000313" key="2">
    <source>
        <dbReference type="EMBL" id="KAL2719825.1"/>
    </source>
</evidence>
<gene>
    <name evidence="2" type="ORF">V1477_021319</name>
</gene>
<organism evidence="2 3">
    <name type="scientific">Vespula maculifrons</name>
    <name type="common">Eastern yellow jacket</name>
    <name type="synonym">Wasp</name>
    <dbReference type="NCBI Taxonomy" id="7453"/>
    <lineage>
        <taxon>Eukaryota</taxon>
        <taxon>Metazoa</taxon>
        <taxon>Ecdysozoa</taxon>
        <taxon>Arthropoda</taxon>
        <taxon>Hexapoda</taxon>
        <taxon>Insecta</taxon>
        <taxon>Pterygota</taxon>
        <taxon>Neoptera</taxon>
        <taxon>Endopterygota</taxon>
        <taxon>Hymenoptera</taxon>
        <taxon>Apocrita</taxon>
        <taxon>Aculeata</taxon>
        <taxon>Vespoidea</taxon>
        <taxon>Vespidae</taxon>
        <taxon>Vespinae</taxon>
        <taxon>Vespula</taxon>
    </lineage>
</organism>
<keyword evidence="3" id="KW-1185">Reference proteome</keyword>
<keyword evidence="1" id="KW-0812">Transmembrane</keyword>
<protein>
    <submittedName>
        <fullName evidence="2">Uncharacterized protein</fullName>
    </submittedName>
</protein>